<gene>
    <name evidence="9" type="ORF">SAMN04488044_2939</name>
</gene>
<dbReference type="Proteomes" id="UP000184211">
    <property type="component" value="Unassembled WGS sequence"/>
</dbReference>
<feature type="transmembrane region" description="Helical" evidence="7">
    <location>
        <begin position="110"/>
        <end position="130"/>
    </location>
</feature>
<evidence type="ECO:0000256" key="2">
    <source>
        <dbReference type="ARBA" id="ARBA00022448"/>
    </source>
</evidence>
<dbReference type="AlphaFoldDB" id="A0A1M5US32"/>
<dbReference type="STRING" id="870908.SAMN04488044_2939"/>
<evidence type="ECO:0000256" key="4">
    <source>
        <dbReference type="ARBA" id="ARBA00022692"/>
    </source>
</evidence>
<dbReference type="PROSITE" id="PS50928">
    <property type="entry name" value="ABC_TM1"/>
    <property type="match status" value="1"/>
</dbReference>
<feature type="transmembrane region" description="Helical" evidence="7">
    <location>
        <begin position="206"/>
        <end position="228"/>
    </location>
</feature>
<organism evidence="9 10">
    <name type="scientific">Cognatishimia maritima</name>
    <dbReference type="NCBI Taxonomy" id="870908"/>
    <lineage>
        <taxon>Bacteria</taxon>
        <taxon>Pseudomonadati</taxon>
        <taxon>Pseudomonadota</taxon>
        <taxon>Alphaproteobacteria</taxon>
        <taxon>Rhodobacterales</taxon>
        <taxon>Paracoccaceae</taxon>
        <taxon>Cognatishimia</taxon>
    </lineage>
</organism>
<keyword evidence="10" id="KW-1185">Reference proteome</keyword>
<evidence type="ECO:0000256" key="6">
    <source>
        <dbReference type="ARBA" id="ARBA00023136"/>
    </source>
</evidence>
<dbReference type="CDD" id="cd06261">
    <property type="entry name" value="TM_PBP2"/>
    <property type="match status" value="1"/>
</dbReference>
<feature type="transmembrane region" description="Helical" evidence="7">
    <location>
        <begin position="275"/>
        <end position="297"/>
    </location>
</feature>
<keyword evidence="4 7" id="KW-0812">Transmembrane</keyword>
<feature type="transmembrane region" description="Helical" evidence="7">
    <location>
        <begin position="77"/>
        <end position="98"/>
    </location>
</feature>
<feature type="transmembrane region" description="Helical" evidence="7">
    <location>
        <begin position="160"/>
        <end position="185"/>
    </location>
</feature>
<proteinExistence type="inferred from homology"/>
<dbReference type="GO" id="GO:0055085">
    <property type="term" value="P:transmembrane transport"/>
    <property type="evidence" value="ECO:0007669"/>
    <property type="project" value="InterPro"/>
</dbReference>
<reference evidence="10" key="1">
    <citation type="submission" date="2016-11" db="EMBL/GenBank/DDBJ databases">
        <authorList>
            <person name="Varghese N."/>
            <person name="Submissions S."/>
        </authorList>
    </citation>
    <scope>NUCLEOTIDE SEQUENCE [LARGE SCALE GENOMIC DNA]</scope>
    <source>
        <strain evidence="10">DSM 28223</strain>
    </source>
</reference>
<feature type="domain" description="ABC transmembrane type-1" evidence="8">
    <location>
        <begin position="73"/>
        <end position="292"/>
    </location>
</feature>
<protein>
    <submittedName>
        <fullName evidence="9">Multiple sugar transport system permease protein</fullName>
    </submittedName>
</protein>
<dbReference type="Pfam" id="PF00528">
    <property type="entry name" value="BPD_transp_1"/>
    <property type="match status" value="1"/>
</dbReference>
<dbReference type="EMBL" id="FQWM01000007">
    <property type="protein sequence ID" value="SHH65791.1"/>
    <property type="molecule type" value="Genomic_DNA"/>
</dbReference>
<keyword evidence="2 7" id="KW-0813">Transport</keyword>
<evidence type="ECO:0000256" key="3">
    <source>
        <dbReference type="ARBA" id="ARBA00022475"/>
    </source>
</evidence>
<dbReference type="Gene3D" id="1.10.3720.10">
    <property type="entry name" value="MetI-like"/>
    <property type="match status" value="1"/>
</dbReference>
<dbReference type="GO" id="GO:0005886">
    <property type="term" value="C:plasma membrane"/>
    <property type="evidence" value="ECO:0007669"/>
    <property type="project" value="UniProtKB-SubCell"/>
</dbReference>
<evidence type="ECO:0000313" key="10">
    <source>
        <dbReference type="Proteomes" id="UP000184211"/>
    </source>
</evidence>
<comment type="similarity">
    <text evidence="7">Belongs to the binding-protein-dependent transport system permease family.</text>
</comment>
<feature type="transmembrane region" description="Helical" evidence="7">
    <location>
        <begin position="12"/>
        <end position="36"/>
    </location>
</feature>
<keyword evidence="9" id="KW-0762">Sugar transport</keyword>
<dbReference type="InterPro" id="IPR035906">
    <property type="entry name" value="MetI-like_sf"/>
</dbReference>
<dbReference type="RefSeq" id="WP_072793788.1">
    <property type="nucleotide sequence ID" value="NZ_FQWM01000007.1"/>
</dbReference>
<dbReference type="SUPFAM" id="SSF161098">
    <property type="entry name" value="MetI-like"/>
    <property type="match status" value="1"/>
</dbReference>
<dbReference type="PANTHER" id="PTHR30193">
    <property type="entry name" value="ABC TRANSPORTER PERMEASE PROTEIN"/>
    <property type="match status" value="1"/>
</dbReference>
<keyword evidence="6 7" id="KW-0472">Membrane</keyword>
<evidence type="ECO:0000256" key="7">
    <source>
        <dbReference type="RuleBase" id="RU363032"/>
    </source>
</evidence>
<dbReference type="InterPro" id="IPR051393">
    <property type="entry name" value="ABC_transporter_permease"/>
</dbReference>
<dbReference type="InterPro" id="IPR000515">
    <property type="entry name" value="MetI-like"/>
</dbReference>
<sequence>MSARPVSSFSKTYGHLWFVLPGFAFFLAVMIFPLLFATGLSMTNWSGLGNDVSFIGLANYVEILTHWPFYRAAMHNAFIFLAILVFQHTVGLYLAVLLNEKPRFMQFYRTVLFLPVIMSLVATGFVWTLMLSPNIGLINPMLEKIGLGFLAQQWLSNPTWALIMIIMVTAWNSMGWAIIIYLAGLQNVPEELRQAAEMDGANSRQVFWRVVFPQLSPAFTALTVLTFIGTFRTFDVVYVLTGPLGAPNFATDVLGTLIYRTAFGGSSFSSADIRFAFGVAMALLTMVIMAVICWGLIRILRKREIES</sequence>
<keyword evidence="3" id="KW-1003">Cell membrane</keyword>
<keyword evidence="5 7" id="KW-1133">Transmembrane helix</keyword>
<evidence type="ECO:0000256" key="1">
    <source>
        <dbReference type="ARBA" id="ARBA00004651"/>
    </source>
</evidence>
<dbReference type="PANTHER" id="PTHR30193:SF37">
    <property type="entry name" value="INNER MEMBRANE ABC TRANSPORTER PERMEASE PROTEIN YCJO"/>
    <property type="match status" value="1"/>
</dbReference>
<evidence type="ECO:0000313" key="9">
    <source>
        <dbReference type="EMBL" id="SHH65791.1"/>
    </source>
</evidence>
<evidence type="ECO:0000259" key="8">
    <source>
        <dbReference type="PROSITE" id="PS50928"/>
    </source>
</evidence>
<dbReference type="OrthoDB" id="9782326at2"/>
<name>A0A1M5US32_9RHOB</name>
<comment type="subcellular location">
    <subcellularLocation>
        <location evidence="1 7">Cell membrane</location>
        <topology evidence="1 7">Multi-pass membrane protein</topology>
    </subcellularLocation>
</comment>
<accession>A0A1M5US32</accession>
<evidence type="ECO:0000256" key="5">
    <source>
        <dbReference type="ARBA" id="ARBA00022989"/>
    </source>
</evidence>